<evidence type="ECO:0000313" key="4">
    <source>
        <dbReference type="Proteomes" id="UP000051984"/>
    </source>
</evidence>
<sequence length="245" mass="26691">MKLTVLGYLGGYPDAGHATSTYLVESGDYHLLMDLGSGGLLALEKVFDPLQLDAVLLTHYHHDHTADVGVLQYYYQLRKGDKKVSPLPIYGHTMDPLNFGSLTFGPYTQGMGYSADSTLHLGPFTITFLETQHPVPAFAVRIVESGTNKVLVNTSDTRYFSGLAPFAKNADLLMADTNFLADQPTPRWHLTAPEAGELAKDAGVKQLLLTHLPQQLDLDTLKQQAAKQAVGIPILLATDDLTINV</sequence>
<dbReference type="AlphaFoldDB" id="A0A0R1ESI3"/>
<dbReference type="InterPro" id="IPR001279">
    <property type="entry name" value="Metallo-B-lactamas"/>
</dbReference>
<dbReference type="SMART" id="SM00849">
    <property type="entry name" value="Lactamase_B"/>
    <property type="match status" value="1"/>
</dbReference>
<keyword evidence="1" id="KW-0862">Zinc</keyword>
<feature type="domain" description="Metallo-beta-lactamase" evidence="2">
    <location>
        <begin position="18"/>
        <end position="211"/>
    </location>
</feature>
<dbReference type="Pfam" id="PF12706">
    <property type="entry name" value="Lactamase_B_2"/>
    <property type="match status" value="1"/>
</dbReference>
<reference evidence="3 4" key="1">
    <citation type="journal article" date="2015" name="Genome Announc.">
        <title>Expanding the biotechnology potential of lactobacilli through comparative genomics of 213 strains and associated genera.</title>
        <authorList>
            <person name="Sun Z."/>
            <person name="Harris H.M."/>
            <person name="McCann A."/>
            <person name="Guo C."/>
            <person name="Argimon S."/>
            <person name="Zhang W."/>
            <person name="Yang X."/>
            <person name="Jeffery I.B."/>
            <person name="Cooney J.C."/>
            <person name="Kagawa T.F."/>
            <person name="Liu W."/>
            <person name="Song Y."/>
            <person name="Salvetti E."/>
            <person name="Wrobel A."/>
            <person name="Rasinkangas P."/>
            <person name="Parkhill J."/>
            <person name="Rea M.C."/>
            <person name="O'Sullivan O."/>
            <person name="Ritari J."/>
            <person name="Douillard F.P."/>
            <person name="Paul Ross R."/>
            <person name="Yang R."/>
            <person name="Briner A.E."/>
            <person name="Felis G.E."/>
            <person name="de Vos W.M."/>
            <person name="Barrangou R."/>
            <person name="Klaenhammer T.R."/>
            <person name="Caufield P.W."/>
            <person name="Cui Y."/>
            <person name="Zhang H."/>
            <person name="O'Toole P.W."/>
        </authorList>
    </citation>
    <scope>NUCLEOTIDE SEQUENCE [LARGE SCALE GENOMIC DNA]</scope>
    <source>
        <strain evidence="3 4">DSM 20178</strain>
    </source>
</reference>
<dbReference type="InterPro" id="IPR036866">
    <property type="entry name" value="RibonucZ/Hydroxyglut_hydro"/>
</dbReference>
<organism evidence="3 4">
    <name type="scientific">Lacticaseibacillus zeae DSM 20178 = KCTC 3804</name>
    <dbReference type="NCBI Taxonomy" id="1423816"/>
    <lineage>
        <taxon>Bacteria</taxon>
        <taxon>Bacillati</taxon>
        <taxon>Bacillota</taxon>
        <taxon>Bacilli</taxon>
        <taxon>Lactobacillales</taxon>
        <taxon>Lactobacillaceae</taxon>
        <taxon>Lacticaseibacillus</taxon>
    </lineage>
</organism>
<name>A0A0R1ESI3_LACZE</name>
<protein>
    <submittedName>
        <fullName evidence="3">Metal-dependent hydrolase</fullName>
    </submittedName>
</protein>
<comment type="caution">
    <text evidence="3">The sequence shown here is derived from an EMBL/GenBank/DDBJ whole genome shotgun (WGS) entry which is preliminary data.</text>
</comment>
<dbReference type="RefSeq" id="WP_010487823.1">
    <property type="nucleotide sequence ID" value="NZ_AZCT01000008.1"/>
</dbReference>
<dbReference type="PATRIC" id="fig|1423816.3.peg.2965"/>
<evidence type="ECO:0000256" key="1">
    <source>
        <dbReference type="ARBA" id="ARBA00022833"/>
    </source>
</evidence>
<gene>
    <name evidence="3" type="ORF">FD51_GL002848</name>
</gene>
<dbReference type="eggNOG" id="COG1234">
    <property type="taxonomic scope" value="Bacteria"/>
</dbReference>
<dbReference type="CDD" id="cd07716">
    <property type="entry name" value="RNaseZ_short-form-like_MBL-fold"/>
    <property type="match status" value="1"/>
</dbReference>
<keyword evidence="3" id="KW-0378">Hydrolase</keyword>
<dbReference type="Gene3D" id="3.60.15.10">
    <property type="entry name" value="Ribonuclease Z/Hydroxyacylglutathione hydrolase-like"/>
    <property type="match status" value="1"/>
</dbReference>
<dbReference type="SUPFAM" id="SSF56281">
    <property type="entry name" value="Metallo-hydrolase/oxidoreductase"/>
    <property type="match status" value="1"/>
</dbReference>
<dbReference type="PANTHER" id="PTHR46018:SF4">
    <property type="entry name" value="METALLO-HYDROLASE YHFI-RELATED"/>
    <property type="match status" value="1"/>
</dbReference>
<dbReference type="EMBL" id="AZCT01000008">
    <property type="protein sequence ID" value="KRK12296.1"/>
    <property type="molecule type" value="Genomic_DNA"/>
</dbReference>
<dbReference type="Proteomes" id="UP000051984">
    <property type="component" value="Unassembled WGS sequence"/>
</dbReference>
<dbReference type="PANTHER" id="PTHR46018">
    <property type="entry name" value="ZINC PHOSPHODIESTERASE ELAC PROTEIN 1"/>
    <property type="match status" value="1"/>
</dbReference>
<proteinExistence type="predicted"/>
<evidence type="ECO:0000259" key="2">
    <source>
        <dbReference type="SMART" id="SM00849"/>
    </source>
</evidence>
<dbReference type="GO" id="GO:0042781">
    <property type="term" value="F:3'-tRNA processing endoribonuclease activity"/>
    <property type="evidence" value="ECO:0007669"/>
    <property type="project" value="TreeGrafter"/>
</dbReference>
<evidence type="ECO:0000313" key="3">
    <source>
        <dbReference type="EMBL" id="KRK12296.1"/>
    </source>
</evidence>
<accession>A0A0R1ESI3</accession>